<evidence type="ECO:0000313" key="2">
    <source>
        <dbReference type="EMBL" id="KWZ78301.1"/>
    </source>
</evidence>
<protein>
    <submittedName>
        <fullName evidence="2">Mu transposase</fullName>
    </submittedName>
</protein>
<dbReference type="Proteomes" id="UP000070376">
    <property type="component" value="Unassembled WGS sequence"/>
</dbReference>
<evidence type="ECO:0000313" key="3">
    <source>
        <dbReference type="Proteomes" id="UP000070376"/>
    </source>
</evidence>
<accession>A0A133KFG4</accession>
<reference evidence="3" key="1">
    <citation type="submission" date="2016-01" db="EMBL/GenBank/DDBJ databases">
        <authorList>
            <person name="Mitreva M."/>
            <person name="Pepin K.H."/>
            <person name="Mihindukulasuriya K.A."/>
            <person name="Fulton R."/>
            <person name="Fronick C."/>
            <person name="O'Laughlin M."/>
            <person name="Miner T."/>
            <person name="Herter B."/>
            <person name="Rosa B.A."/>
            <person name="Cordes M."/>
            <person name="Tomlinson C."/>
            <person name="Wollam A."/>
            <person name="Palsikar V.B."/>
            <person name="Mardis E.R."/>
            <person name="Wilson R.K."/>
        </authorList>
    </citation>
    <scope>NUCLEOTIDE SEQUENCE [LARGE SCALE GENOMIC DNA]</scope>
    <source>
        <strain evidence="3">GED7749B</strain>
    </source>
</reference>
<dbReference type="InterPro" id="IPR015378">
    <property type="entry name" value="Transposase-like_Mu_C"/>
</dbReference>
<evidence type="ECO:0000259" key="1">
    <source>
        <dbReference type="Pfam" id="PF09299"/>
    </source>
</evidence>
<organism evidence="2 3">
    <name type="scientific">Heyndrickxia coagulans</name>
    <name type="common">Weizmannia coagulans</name>
    <dbReference type="NCBI Taxonomy" id="1398"/>
    <lineage>
        <taxon>Bacteria</taxon>
        <taxon>Bacillati</taxon>
        <taxon>Bacillota</taxon>
        <taxon>Bacilli</taxon>
        <taxon>Bacillales</taxon>
        <taxon>Bacillaceae</taxon>
        <taxon>Heyndrickxia</taxon>
    </lineage>
</organism>
<comment type="caution">
    <text evidence="2">The sequence shown here is derived from an EMBL/GenBank/DDBJ whole genome shotgun (WGS) entry which is preliminary data.</text>
</comment>
<dbReference type="PATRIC" id="fig|1398.22.peg.3049"/>
<gene>
    <name evidence="2" type="ORF">HMPREF3213_03044</name>
</gene>
<dbReference type="AlphaFoldDB" id="A0A133KFG4"/>
<sequence>MTEKHIRFIEPDTLADAFLHCETRKVDKSGCISFMDQKYEVGLAFIGQKVEVIYDPADLEELTIEFEGYSPWKAHKLEIGERSGKRPPFPDHLQPQETDSSRLLKAAEQKYQERQMEQTPAVSFRAVWKEDGENV</sequence>
<dbReference type="RefSeq" id="WP_226979852.1">
    <property type="nucleotide sequence ID" value="NZ_JAWCUL010000001.1"/>
</dbReference>
<dbReference type="EMBL" id="LRPN01000146">
    <property type="protein sequence ID" value="KWZ78301.1"/>
    <property type="molecule type" value="Genomic_DNA"/>
</dbReference>
<feature type="domain" description="Transposase-like Mu C-terminal" evidence="1">
    <location>
        <begin position="17"/>
        <end position="63"/>
    </location>
</feature>
<name>A0A133KFG4_HEYCO</name>
<dbReference type="Pfam" id="PF09299">
    <property type="entry name" value="Mu-transpos_C"/>
    <property type="match status" value="1"/>
</dbReference>
<proteinExistence type="predicted"/>